<name>A0A2S4LAI0_9HYPO</name>
<proteinExistence type="predicted"/>
<dbReference type="AlphaFoldDB" id="A0A2S4LAI0"/>
<reference evidence="1 2" key="1">
    <citation type="submission" date="2018-01" db="EMBL/GenBank/DDBJ databases">
        <title>Harnessing the power of phylogenomics to disentangle the directionality and signatures of interkingdom host jumping in the parasitic fungal genus Tolypocladium.</title>
        <authorList>
            <person name="Quandt C.A."/>
            <person name="Patterson W."/>
            <person name="Spatafora J.W."/>
        </authorList>
    </citation>
    <scope>NUCLEOTIDE SEQUENCE [LARGE SCALE GENOMIC DNA]</scope>
    <source>
        <strain evidence="1 2">NRBC 100945</strain>
    </source>
</reference>
<gene>
    <name evidence="1" type="ORF">TPAR_00357</name>
</gene>
<sequence length="62" mass="7203">MKTDRKSRMRAPEAACKIQDPAEALQEWRLRREWLPNPHLPVVFCVPVYRRLGGIAFRPASS</sequence>
<organism evidence="1 2">
    <name type="scientific">Tolypocladium paradoxum</name>
    <dbReference type="NCBI Taxonomy" id="94208"/>
    <lineage>
        <taxon>Eukaryota</taxon>
        <taxon>Fungi</taxon>
        <taxon>Dikarya</taxon>
        <taxon>Ascomycota</taxon>
        <taxon>Pezizomycotina</taxon>
        <taxon>Sordariomycetes</taxon>
        <taxon>Hypocreomycetidae</taxon>
        <taxon>Hypocreales</taxon>
        <taxon>Ophiocordycipitaceae</taxon>
        <taxon>Tolypocladium</taxon>
    </lineage>
</organism>
<accession>A0A2S4LAI0</accession>
<evidence type="ECO:0000313" key="2">
    <source>
        <dbReference type="Proteomes" id="UP000237481"/>
    </source>
</evidence>
<dbReference type="OrthoDB" id="289721at2759"/>
<dbReference type="EMBL" id="PKSG01000037">
    <property type="protein sequence ID" value="POR39452.1"/>
    <property type="molecule type" value="Genomic_DNA"/>
</dbReference>
<dbReference type="Proteomes" id="UP000237481">
    <property type="component" value="Unassembled WGS sequence"/>
</dbReference>
<evidence type="ECO:0000313" key="1">
    <source>
        <dbReference type="EMBL" id="POR39452.1"/>
    </source>
</evidence>
<keyword evidence="2" id="KW-1185">Reference proteome</keyword>
<protein>
    <submittedName>
        <fullName evidence="1">Uncharacterized protein</fullName>
    </submittedName>
</protein>
<comment type="caution">
    <text evidence="1">The sequence shown here is derived from an EMBL/GenBank/DDBJ whole genome shotgun (WGS) entry which is preliminary data.</text>
</comment>